<keyword evidence="2" id="KW-1185">Reference proteome</keyword>
<gene>
    <name evidence="1" type="ORF">K435DRAFT_660138</name>
</gene>
<feature type="non-terminal residue" evidence="1">
    <location>
        <position position="1"/>
    </location>
</feature>
<protein>
    <submittedName>
        <fullName evidence="1">Uncharacterized protein</fullName>
    </submittedName>
</protein>
<dbReference type="OrthoDB" id="3359487at2759"/>
<proteinExistence type="predicted"/>
<accession>A0A4S8M8X5</accession>
<organism evidence="1 2">
    <name type="scientific">Dendrothele bispora (strain CBS 962.96)</name>
    <dbReference type="NCBI Taxonomy" id="1314807"/>
    <lineage>
        <taxon>Eukaryota</taxon>
        <taxon>Fungi</taxon>
        <taxon>Dikarya</taxon>
        <taxon>Basidiomycota</taxon>
        <taxon>Agaricomycotina</taxon>
        <taxon>Agaricomycetes</taxon>
        <taxon>Agaricomycetidae</taxon>
        <taxon>Agaricales</taxon>
        <taxon>Agaricales incertae sedis</taxon>
        <taxon>Dendrothele</taxon>
    </lineage>
</organism>
<reference evidence="1 2" key="1">
    <citation type="journal article" date="2019" name="Nat. Ecol. Evol.">
        <title>Megaphylogeny resolves global patterns of mushroom evolution.</title>
        <authorList>
            <person name="Varga T."/>
            <person name="Krizsan K."/>
            <person name="Foldi C."/>
            <person name="Dima B."/>
            <person name="Sanchez-Garcia M."/>
            <person name="Sanchez-Ramirez S."/>
            <person name="Szollosi G.J."/>
            <person name="Szarkandi J.G."/>
            <person name="Papp V."/>
            <person name="Albert L."/>
            <person name="Andreopoulos W."/>
            <person name="Angelini C."/>
            <person name="Antonin V."/>
            <person name="Barry K.W."/>
            <person name="Bougher N.L."/>
            <person name="Buchanan P."/>
            <person name="Buyck B."/>
            <person name="Bense V."/>
            <person name="Catcheside P."/>
            <person name="Chovatia M."/>
            <person name="Cooper J."/>
            <person name="Damon W."/>
            <person name="Desjardin D."/>
            <person name="Finy P."/>
            <person name="Geml J."/>
            <person name="Haridas S."/>
            <person name="Hughes K."/>
            <person name="Justo A."/>
            <person name="Karasinski D."/>
            <person name="Kautmanova I."/>
            <person name="Kiss B."/>
            <person name="Kocsube S."/>
            <person name="Kotiranta H."/>
            <person name="LaButti K.M."/>
            <person name="Lechner B.E."/>
            <person name="Liimatainen K."/>
            <person name="Lipzen A."/>
            <person name="Lukacs Z."/>
            <person name="Mihaltcheva S."/>
            <person name="Morgado L.N."/>
            <person name="Niskanen T."/>
            <person name="Noordeloos M.E."/>
            <person name="Ohm R.A."/>
            <person name="Ortiz-Santana B."/>
            <person name="Ovrebo C."/>
            <person name="Racz N."/>
            <person name="Riley R."/>
            <person name="Savchenko A."/>
            <person name="Shiryaev A."/>
            <person name="Soop K."/>
            <person name="Spirin V."/>
            <person name="Szebenyi C."/>
            <person name="Tomsovsky M."/>
            <person name="Tulloss R.E."/>
            <person name="Uehling J."/>
            <person name="Grigoriev I.V."/>
            <person name="Vagvolgyi C."/>
            <person name="Papp T."/>
            <person name="Martin F.M."/>
            <person name="Miettinen O."/>
            <person name="Hibbett D.S."/>
            <person name="Nagy L.G."/>
        </authorList>
    </citation>
    <scope>NUCLEOTIDE SEQUENCE [LARGE SCALE GENOMIC DNA]</scope>
    <source>
        <strain evidence="1 2">CBS 962.96</strain>
    </source>
</reference>
<evidence type="ECO:0000313" key="1">
    <source>
        <dbReference type="EMBL" id="THU98824.1"/>
    </source>
</evidence>
<dbReference type="EMBL" id="ML179129">
    <property type="protein sequence ID" value="THU98824.1"/>
    <property type="molecule type" value="Genomic_DNA"/>
</dbReference>
<evidence type="ECO:0000313" key="2">
    <source>
        <dbReference type="Proteomes" id="UP000297245"/>
    </source>
</evidence>
<name>A0A4S8M8X5_DENBC</name>
<dbReference type="AlphaFoldDB" id="A0A4S8M8X5"/>
<sequence length="112" mass="12961">PLLHTVIPLIDALTDGLLQVCRDWSKSSLTQAAAAKAIAILNKYYSKTDESIMYRTTMIMHLLYRLKYFKDAHWEQDWINTAENTACEIFQEQYLFDVEVESPETLQESQVG</sequence>
<dbReference type="Proteomes" id="UP000297245">
    <property type="component" value="Unassembled WGS sequence"/>
</dbReference>